<feature type="region of interest" description="Disordered" evidence="2">
    <location>
        <begin position="658"/>
        <end position="692"/>
    </location>
</feature>
<name>A0A1B1AKH3_9PROT</name>
<feature type="compositionally biased region" description="Low complexity" evidence="2">
    <location>
        <begin position="677"/>
        <end position="692"/>
    </location>
</feature>
<evidence type="ECO:0000256" key="1">
    <source>
        <dbReference type="ARBA" id="ARBA00022801"/>
    </source>
</evidence>
<dbReference type="KEGG" id="cbot:ATE48_14520"/>
<keyword evidence="5" id="KW-1185">Reference proteome</keyword>
<protein>
    <recommendedName>
        <fullName evidence="3">Peptidase S9 prolyl oligopeptidase catalytic domain-containing protein</fullName>
    </recommendedName>
</protein>
<gene>
    <name evidence="4" type="ORF">ATE48_14520</name>
</gene>
<evidence type="ECO:0000259" key="3">
    <source>
        <dbReference type="Pfam" id="PF00326"/>
    </source>
</evidence>
<dbReference type="Gene3D" id="2.120.10.30">
    <property type="entry name" value="TolB, C-terminal domain"/>
    <property type="match status" value="1"/>
</dbReference>
<accession>A0A1B1AKH3</accession>
<reference evidence="4 5" key="1">
    <citation type="submission" date="2015-11" db="EMBL/GenBank/DDBJ databases">
        <title>Whole-Genome Sequence of Candidatus Oderbacter manganicum from the National Park Lower Oder Valley, Germany.</title>
        <authorList>
            <person name="Braun B."/>
            <person name="Liere K."/>
            <person name="Szewzyk U."/>
        </authorList>
    </citation>
    <scope>NUCLEOTIDE SEQUENCE [LARGE SCALE GENOMIC DNA]</scope>
    <source>
        <strain evidence="4 5">OTSz_A_272</strain>
    </source>
</reference>
<dbReference type="Proteomes" id="UP000092498">
    <property type="component" value="Chromosome"/>
</dbReference>
<evidence type="ECO:0000313" key="5">
    <source>
        <dbReference type="Proteomes" id="UP000092498"/>
    </source>
</evidence>
<dbReference type="SUPFAM" id="SSF82171">
    <property type="entry name" value="DPP6 N-terminal domain-like"/>
    <property type="match status" value="1"/>
</dbReference>
<evidence type="ECO:0000256" key="2">
    <source>
        <dbReference type="SAM" id="MobiDB-lite"/>
    </source>
</evidence>
<dbReference type="EMBL" id="CP013244">
    <property type="protein sequence ID" value="ANP47041.1"/>
    <property type="molecule type" value="Genomic_DNA"/>
</dbReference>
<feature type="domain" description="Peptidase S9 prolyl oligopeptidase catalytic" evidence="3">
    <location>
        <begin position="418"/>
        <end position="627"/>
    </location>
</feature>
<dbReference type="PANTHER" id="PTHR42776:SF27">
    <property type="entry name" value="DIPEPTIDYL PEPTIDASE FAMILY MEMBER 6"/>
    <property type="match status" value="1"/>
</dbReference>
<sequence>MPVPAAPDLITRAALFGEPTRHGGQLSPRGDRVAFLAPRDGVTNLWVLSVDAMDEARALTDERARGVSTFRWAADGSTLLYLQDADGDENTRLYAVDVASGATRALTPAGARADILGVSAADPGAVVVALNDRDRSWPDVVRVDLTSGARTVLQRNGGPRGYSSFLLDQNNVVRLGVRARGDGGADVVAFESRGRSRTVFEIPFEDVMSTRLLGFEADGAHVLMLDSTLGQPDTQARDRTALVRVDVATGEKAVLGEGDRADVVDVWIDPVTGAAEAFATEYLRREWRALNADSQADIEFLDRSLTGDFTVASRSADDTRWIVVEESPTTPRRSYMFDRAGPAGRRLTSLFSHRPELQQAALQPMAPVEILARDGATLVAYLTLPAGSDVDGDARPDAPLAMVLLPHDGPWARDSYGFDATHQWLANRGYAVLSVNYRGSAGFGKAFLNAGNGEWGGRIQQDLADASEWAVTHHVAEPDRIAIVGAGFGGYAALAGLAFTPDQYRCGASFAAPANLFAMLDLAPASQREQLYRRVADARTEAGRQLLRVRSPAFHAGRIRSPLLLAYGAHDPRLTRGETDQVAQAVRLRGILTYLTFPDEGRLLVRPQNRLSYLAVLEHFLGDCLGGRVEPVGASFEGAEMNVYDGAVNVPGLSAFSRRPAQPAVQPTSQVVDGSIESESAQSPEAAAEPQQ</sequence>
<dbReference type="GO" id="GO:0004252">
    <property type="term" value="F:serine-type endopeptidase activity"/>
    <property type="evidence" value="ECO:0007669"/>
    <property type="project" value="TreeGrafter"/>
</dbReference>
<keyword evidence="1" id="KW-0378">Hydrolase</keyword>
<dbReference type="GO" id="GO:0006508">
    <property type="term" value="P:proteolysis"/>
    <property type="evidence" value="ECO:0007669"/>
    <property type="project" value="InterPro"/>
</dbReference>
<proteinExistence type="predicted"/>
<evidence type="ECO:0000313" key="4">
    <source>
        <dbReference type="EMBL" id="ANP47041.1"/>
    </source>
</evidence>
<dbReference type="InterPro" id="IPR011042">
    <property type="entry name" value="6-blade_b-propeller_TolB-like"/>
</dbReference>
<dbReference type="Pfam" id="PF00326">
    <property type="entry name" value="Peptidase_S9"/>
    <property type="match status" value="1"/>
</dbReference>
<dbReference type="InterPro" id="IPR029058">
    <property type="entry name" value="AB_hydrolase_fold"/>
</dbReference>
<organism evidence="4 5">
    <name type="scientific">Candidatus Viadribacter manganicus</name>
    <dbReference type="NCBI Taxonomy" id="1759059"/>
    <lineage>
        <taxon>Bacteria</taxon>
        <taxon>Pseudomonadati</taxon>
        <taxon>Pseudomonadota</taxon>
        <taxon>Alphaproteobacteria</taxon>
        <taxon>Hyphomonadales</taxon>
        <taxon>Hyphomonadaceae</taxon>
        <taxon>Candidatus Viadribacter</taxon>
    </lineage>
</organism>
<dbReference type="STRING" id="1759059.ATE48_14520"/>
<dbReference type="InterPro" id="IPR001375">
    <property type="entry name" value="Peptidase_S9_cat"/>
</dbReference>
<dbReference type="PANTHER" id="PTHR42776">
    <property type="entry name" value="SERINE PEPTIDASE S9 FAMILY MEMBER"/>
    <property type="match status" value="1"/>
</dbReference>
<dbReference type="Gene3D" id="3.40.50.1820">
    <property type="entry name" value="alpha/beta hydrolase"/>
    <property type="match status" value="1"/>
</dbReference>
<dbReference type="InParanoid" id="A0A1B1AKH3"/>
<dbReference type="SUPFAM" id="SSF53474">
    <property type="entry name" value="alpha/beta-Hydrolases"/>
    <property type="match status" value="1"/>
</dbReference>
<dbReference type="AlphaFoldDB" id="A0A1B1AKH3"/>